<sequence length="256" mass="27965">MPLIDLSSPVDATFWEPDPVVHQAMTPAEGARHMSAEMREHLGLEFDPAVLPGGEFLNNDTFTLTTHTGTHVDAPSHYGSKAAYGTPRTIDQMPLDWFYRPGVLLDLRDAETGAVGADVIERALAEIDYRPEPLDIVLLNTGATRHLGTPKYFSDFVGLDASAVHLLLDLGVRVIGTDAFSLDAPFGNIIERYNATGDPGVLWPAHMVGREREYCQIERLGNLDALPRPFGFQVMCFPVKLVNAGAGWARAVALVE</sequence>
<dbReference type="InterPro" id="IPR007325">
    <property type="entry name" value="KFase/CYL"/>
</dbReference>
<dbReference type="PANTHER" id="PTHR31118">
    <property type="entry name" value="CYCLASE-LIKE PROTEIN 2"/>
    <property type="match status" value="1"/>
</dbReference>
<dbReference type="InterPro" id="IPR037175">
    <property type="entry name" value="KFase_sf"/>
</dbReference>
<dbReference type="SUPFAM" id="SSF102198">
    <property type="entry name" value="Putative cyclase"/>
    <property type="match status" value="1"/>
</dbReference>
<accession>A0A5N6BB39</accession>
<dbReference type="Gene3D" id="3.50.30.50">
    <property type="entry name" value="Putative cyclase"/>
    <property type="match status" value="1"/>
</dbReference>
<keyword evidence="2" id="KW-1185">Reference proteome</keyword>
<name>A0A5N6BB39_9ACTN</name>
<proteinExistence type="predicted"/>
<organism evidence="1 2">
    <name type="scientific">Microbispora catharanthi</name>
    <dbReference type="NCBI Taxonomy" id="1712871"/>
    <lineage>
        <taxon>Bacteria</taxon>
        <taxon>Bacillati</taxon>
        <taxon>Actinomycetota</taxon>
        <taxon>Actinomycetes</taxon>
        <taxon>Streptosporangiales</taxon>
        <taxon>Streptosporangiaceae</taxon>
        <taxon>Microbispora</taxon>
    </lineage>
</organism>
<dbReference type="Proteomes" id="UP000313066">
    <property type="component" value="Unassembled WGS sequence"/>
</dbReference>
<evidence type="ECO:0000313" key="1">
    <source>
        <dbReference type="EMBL" id="KAB8178277.1"/>
    </source>
</evidence>
<comment type="caution">
    <text evidence="1">The sequence shown here is derived from an EMBL/GenBank/DDBJ whole genome shotgun (WGS) entry which is preliminary data.</text>
</comment>
<dbReference type="Pfam" id="PF04199">
    <property type="entry name" value="Cyclase"/>
    <property type="match status" value="1"/>
</dbReference>
<dbReference type="EMBL" id="VDMA02000028">
    <property type="protein sequence ID" value="KAB8178277.1"/>
    <property type="molecule type" value="Genomic_DNA"/>
</dbReference>
<dbReference type="RefSeq" id="WP_139579801.1">
    <property type="nucleotide sequence ID" value="NZ_VDMA02000028.1"/>
</dbReference>
<protein>
    <submittedName>
        <fullName evidence="1">Cyclase family protein</fullName>
    </submittedName>
</protein>
<dbReference type="AlphaFoldDB" id="A0A5N6BB39"/>
<reference evidence="1 2" key="1">
    <citation type="submission" date="2019-10" db="EMBL/GenBank/DDBJ databases">
        <title>Nonomuraea sp. nov., isolated from Phyllanthus amarus.</title>
        <authorList>
            <person name="Klykleung N."/>
            <person name="Tanasupawat S."/>
        </authorList>
    </citation>
    <scope>NUCLEOTIDE SEQUENCE [LARGE SCALE GENOMIC DNA]</scope>
    <source>
        <strain evidence="1 2">CR1-09</strain>
    </source>
</reference>
<evidence type="ECO:0000313" key="2">
    <source>
        <dbReference type="Proteomes" id="UP000313066"/>
    </source>
</evidence>
<dbReference type="GO" id="GO:0004061">
    <property type="term" value="F:arylformamidase activity"/>
    <property type="evidence" value="ECO:0007669"/>
    <property type="project" value="InterPro"/>
</dbReference>
<dbReference type="GO" id="GO:0019441">
    <property type="term" value="P:L-tryptophan catabolic process to kynurenine"/>
    <property type="evidence" value="ECO:0007669"/>
    <property type="project" value="InterPro"/>
</dbReference>
<gene>
    <name evidence="1" type="ORF">FH610_036500</name>
</gene>
<dbReference type="PANTHER" id="PTHR31118:SF12">
    <property type="entry name" value="CYCLASE-LIKE PROTEIN 2"/>
    <property type="match status" value="1"/>
</dbReference>